<dbReference type="OMA" id="YGTAAWF"/>
<dbReference type="OrthoDB" id="3694513at2"/>
<organism evidence="3 4">
    <name type="scientific">Saccharomonospora viridis</name>
    <dbReference type="NCBI Taxonomy" id="1852"/>
    <lineage>
        <taxon>Bacteria</taxon>
        <taxon>Bacillati</taxon>
        <taxon>Actinomycetota</taxon>
        <taxon>Actinomycetes</taxon>
        <taxon>Pseudonocardiales</taxon>
        <taxon>Pseudonocardiaceae</taxon>
        <taxon>Saccharomonospora</taxon>
    </lineage>
</organism>
<dbReference type="RefSeq" id="WP_015787355.1">
    <property type="nucleotide sequence ID" value="NZ_CALJZO010000062.1"/>
</dbReference>
<feature type="region of interest" description="Disordered" evidence="1">
    <location>
        <begin position="132"/>
        <end position="160"/>
    </location>
</feature>
<feature type="transmembrane region" description="Helical" evidence="2">
    <location>
        <begin position="80"/>
        <end position="97"/>
    </location>
</feature>
<dbReference type="EMBL" id="JRZE01000001">
    <property type="protein sequence ID" value="KHF46023.1"/>
    <property type="molecule type" value="Genomic_DNA"/>
</dbReference>
<evidence type="ECO:0000256" key="2">
    <source>
        <dbReference type="SAM" id="Phobius"/>
    </source>
</evidence>
<feature type="compositionally biased region" description="Basic and acidic residues" evidence="1">
    <location>
        <begin position="151"/>
        <end position="160"/>
    </location>
</feature>
<keyword evidence="2" id="KW-0472">Membrane</keyword>
<comment type="caution">
    <text evidence="3">The sequence shown here is derived from an EMBL/GenBank/DDBJ whole genome shotgun (WGS) entry which is preliminary data.</text>
</comment>
<sequence>MPIRDSISPAPREVRIAGALTALPGLALLVFGVLLLVNAGDDPVLGGKILAAEIIYYLVLAVGVLACAAALLLGKTWARSPAVVVNLVVIGVGWYAAGPSDRSAIGVPIMLIGIAAIVLLFRRPSRAWVLGQREGESEEEAARRGGAAGRAAERERREGK</sequence>
<protein>
    <submittedName>
        <fullName evidence="3">Membrane protein</fullName>
    </submittedName>
</protein>
<keyword evidence="2" id="KW-1133">Transmembrane helix</keyword>
<gene>
    <name evidence="3" type="ORF">MINT15_03240</name>
</gene>
<dbReference type="Proteomes" id="UP000030848">
    <property type="component" value="Unassembled WGS sequence"/>
</dbReference>
<feature type="transmembrane region" description="Helical" evidence="2">
    <location>
        <begin position="103"/>
        <end position="121"/>
    </location>
</feature>
<keyword evidence="2" id="KW-0812">Transmembrane</keyword>
<feature type="transmembrane region" description="Helical" evidence="2">
    <location>
        <begin position="55"/>
        <end position="73"/>
    </location>
</feature>
<reference evidence="3 4" key="1">
    <citation type="submission" date="2014-10" db="EMBL/GenBank/DDBJ databases">
        <title>Genome sequence of Micropolyspora internatus JCM3315.</title>
        <authorList>
            <person name="Shin S.-K."/>
            <person name="Yi H."/>
        </authorList>
    </citation>
    <scope>NUCLEOTIDE SEQUENCE [LARGE SCALE GENOMIC DNA]</scope>
    <source>
        <strain evidence="3 4">JCM 3315</strain>
    </source>
</reference>
<name>A0A837DDQ7_9PSEU</name>
<accession>A0A837DDQ7</accession>
<dbReference type="AlphaFoldDB" id="A0A837DDQ7"/>
<evidence type="ECO:0000256" key="1">
    <source>
        <dbReference type="SAM" id="MobiDB-lite"/>
    </source>
</evidence>
<evidence type="ECO:0000313" key="4">
    <source>
        <dbReference type="Proteomes" id="UP000030848"/>
    </source>
</evidence>
<proteinExistence type="predicted"/>
<evidence type="ECO:0000313" key="3">
    <source>
        <dbReference type="EMBL" id="KHF46023.1"/>
    </source>
</evidence>